<name>A0A436ZTU9_ARTFL</name>
<comment type="caution">
    <text evidence="1">The sequence shown here is derived from an EMBL/GenBank/DDBJ whole genome shotgun (WGS) entry which is preliminary data.</text>
</comment>
<dbReference type="PANTHER" id="PTHR42093">
    <property type="match status" value="1"/>
</dbReference>
<dbReference type="OrthoDB" id="5366485at2759"/>
<dbReference type="PANTHER" id="PTHR42093:SF1">
    <property type="match status" value="1"/>
</dbReference>
<evidence type="ECO:0000313" key="2">
    <source>
        <dbReference type="Proteomes" id="UP000283090"/>
    </source>
</evidence>
<keyword evidence="2" id="KW-1185">Reference proteome</keyword>
<proteinExistence type="predicted"/>
<sequence>MSNQDYEAFLNKANKDYSDPSANPATQKEVFISATAHDALQAIGERWYTSDSDEPFTDVTFGWEGDALPDEAEFGELVGLKVSEKMPYEEWDVTGSYEDVTEAVQKAAGGSTPEVYRVEENYTKKWYYVLALDKAKRQLVGLKALAIES</sequence>
<dbReference type="Pfam" id="PF23151">
    <property type="entry name" value="NuiA_2"/>
    <property type="match status" value="1"/>
</dbReference>
<dbReference type="RefSeq" id="XP_067487903.1">
    <property type="nucleotide sequence ID" value="XM_067636268.1"/>
</dbReference>
<dbReference type="AlphaFoldDB" id="A0A436ZTU9"/>
<dbReference type="GeneID" id="93589096"/>
<protein>
    <submittedName>
        <fullName evidence="1">Uncharacterized protein</fullName>
    </submittedName>
</protein>
<gene>
    <name evidence="1" type="ORF">DFL_006785</name>
</gene>
<organism evidence="1 2">
    <name type="scientific">Arthrobotrys flagrans</name>
    <name type="common">Nematode-trapping fungus</name>
    <name type="synonym">Trichothecium flagrans</name>
    <dbReference type="NCBI Taxonomy" id="97331"/>
    <lineage>
        <taxon>Eukaryota</taxon>
        <taxon>Fungi</taxon>
        <taxon>Dikarya</taxon>
        <taxon>Ascomycota</taxon>
        <taxon>Pezizomycotina</taxon>
        <taxon>Orbiliomycetes</taxon>
        <taxon>Orbiliales</taxon>
        <taxon>Orbiliaceae</taxon>
        <taxon>Arthrobotrys</taxon>
    </lineage>
</organism>
<dbReference type="VEuPathDB" id="FungiDB:DFL_006785"/>
<accession>A0A436ZTU9</accession>
<dbReference type="Proteomes" id="UP000283090">
    <property type="component" value="Unassembled WGS sequence"/>
</dbReference>
<evidence type="ECO:0000313" key="1">
    <source>
        <dbReference type="EMBL" id="RVD82359.1"/>
    </source>
</evidence>
<reference evidence="1 2" key="1">
    <citation type="submission" date="2019-01" db="EMBL/GenBank/DDBJ databases">
        <title>Intercellular communication is required for trap formation in the nematode-trapping fungus Duddingtonia flagrans.</title>
        <authorList>
            <person name="Youssar L."/>
            <person name="Wernet V."/>
            <person name="Hensel N."/>
            <person name="Hildebrandt H.-G."/>
            <person name="Fischer R."/>
        </authorList>
    </citation>
    <scope>NUCLEOTIDE SEQUENCE [LARGE SCALE GENOMIC DNA]</scope>
    <source>
        <strain evidence="1 2">CBS H-5679</strain>
    </source>
</reference>
<dbReference type="EMBL" id="SAEB01000009">
    <property type="protein sequence ID" value="RVD82359.1"/>
    <property type="molecule type" value="Genomic_DNA"/>
</dbReference>
<dbReference type="InterPro" id="IPR056539">
    <property type="entry name" value="NuiA-like"/>
</dbReference>